<evidence type="ECO:0000313" key="3">
    <source>
        <dbReference type="EMBL" id="KPK64293.1"/>
    </source>
</evidence>
<accession>A0A0S8FUA7</accession>
<dbReference type="CDD" id="cd03801">
    <property type="entry name" value="GT4_PimA-like"/>
    <property type="match status" value="1"/>
</dbReference>
<dbReference type="PANTHER" id="PTHR45947">
    <property type="entry name" value="SULFOQUINOVOSYL TRANSFERASE SQD2"/>
    <property type="match status" value="1"/>
</dbReference>
<feature type="domain" description="Glycosyltransferase subfamily 4-like N-terminal" evidence="2">
    <location>
        <begin position="17"/>
        <end position="174"/>
    </location>
</feature>
<dbReference type="GO" id="GO:0016757">
    <property type="term" value="F:glycosyltransferase activity"/>
    <property type="evidence" value="ECO:0007669"/>
    <property type="project" value="InterPro"/>
</dbReference>
<dbReference type="PANTHER" id="PTHR45947:SF3">
    <property type="entry name" value="SULFOQUINOVOSYL TRANSFERASE SQD2"/>
    <property type="match status" value="1"/>
</dbReference>
<evidence type="ECO:0008006" key="5">
    <source>
        <dbReference type="Google" id="ProtNLM"/>
    </source>
</evidence>
<sequence>MDILVVNWQDWKNPYSGGAEVYLYEIFSRLIKRGHRVILLCSRAEGQSRHDVIDGFEIFRIGRRSNFNIYAPTALRALLRHRKVDVIVDDLNKIPFYSTVFTRKNVLPTLMHLFRATIFRETNPLFASYVFLAERLIGMLYRRANFVAISNSTAQDLREIGIERQIHVVHSGIPKQPRGAQRAREDNLVAYVGRVKTYKSIDHFVRAVALVNKRRSIRATIVGDGDALENLKSLATKLAVDIDFPGFVSEEEKYRVYKTARLIVQPSIKEGWGLTAIEAQSCGTPVVCADSPGLREVIVHDKTGFLYQYGNVGAMADRIVQLLDDRQKWRRFSVAAQKWANRFSWDRSAAKFERVLAAEIRSPYVK</sequence>
<dbReference type="Pfam" id="PF00534">
    <property type="entry name" value="Glycos_transf_1"/>
    <property type="match status" value="1"/>
</dbReference>
<reference evidence="3 4" key="1">
    <citation type="journal article" date="2015" name="Microbiome">
        <title>Genomic resolution of linkages in carbon, nitrogen, and sulfur cycling among widespread estuary sediment bacteria.</title>
        <authorList>
            <person name="Baker B.J."/>
            <person name="Lazar C.S."/>
            <person name="Teske A.P."/>
            <person name="Dick G.J."/>
        </authorList>
    </citation>
    <scope>NUCLEOTIDE SEQUENCE [LARGE SCALE GENOMIC DNA]</scope>
    <source>
        <strain evidence="3">SM23_42</strain>
    </source>
</reference>
<organism evidence="3 4">
    <name type="scientific">candidate division WOR_3 bacterium SM23_42</name>
    <dbReference type="NCBI Taxonomy" id="1703779"/>
    <lineage>
        <taxon>Bacteria</taxon>
        <taxon>Bacteria division WOR-3</taxon>
    </lineage>
</organism>
<dbReference type="Gene3D" id="3.40.50.2000">
    <property type="entry name" value="Glycogen Phosphorylase B"/>
    <property type="match status" value="2"/>
</dbReference>
<dbReference type="Proteomes" id="UP000051373">
    <property type="component" value="Unassembled WGS sequence"/>
</dbReference>
<dbReference type="STRING" id="1703779.AMJ83_03480"/>
<dbReference type="InterPro" id="IPR050194">
    <property type="entry name" value="Glycosyltransferase_grp1"/>
</dbReference>
<gene>
    <name evidence="3" type="ORF">AMJ83_03480</name>
</gene>
<name>A0A0S8FUA7_UNCW3</name>
<dbReference type="InterPro" id="IPR001296">
    <property type="entry name" value="Glyco_trans_1"/>
</dbReference>
<dbReference type="EMBL" id="LJUJ01000004">
    <property type="protein sequence ID" value="KPK64293.1"/>
    <property type="molecule type" value="Genomic_DNA"/>
</dbReference>
<evidence type="ECO:0000313" key="4">
    <source>
        <dbReference type="Proteomes" id="UP000051373"/>
    </source>
</evidence>
<dbReference type="PATRIC" id="fig|1703779.3.peg.695"/>
<dbReference type="InterPro" id="IPR028098">
    <property type="entry name" value="Glyco_trans_4-like_N"/>
</dbReference>
<comment type="caution">
    <text evidence="3">The sequence shown here is derived from an EMBL/GenBank/DDBJ whole genome shotgun (WGS) entry which is preliminary data.</text>
</comment>
<feature type="domain" description="Glycosyl transferase family 1" evidence="1">
    <location>
        <begin position="179"/>
        <end position="339"/>
    </location>
</feature>
<dbReference type="Pfam" id="PF13439">
    <property type="entry name" value="Glyco_transf_4"/>
    <property type="match status" value="1"/>
</dbReference>
<proteinExistence type="predicted"/>
<dbReference type="AlphaFoldDB" id="A0A0S8FUA7"/>
<evidence type="ECO:0000259" key="2">
    <source>
        <dbReference type="Pfam" id="PF13439"/>
    </source>
</evidence>
<evidence type="ECO:0000259" key="1">
    <source>
        <dbReference type="Pfam" id="PF00534"/>
    </source>
</evidence>
<dbReference type="SUPFAM" id="SSF53756">
    <property type="entry name" value="UDP-Glycosyltransferase/glycogen phosphorylase"/>
    <property type="match status" value="1"/>
</dbReference>
<protein>
    <recommendedName>
        <fullName evidence="5">Glycosyl transferase family 1 domain-containing protein</fullName>
    </recommendedName>
</protein>